<keyword evidence="2" id="KW-1185">Reference proteome</keyword>
<proteinExistence type="predicted"/>
<dbReference type="EMBL" id="WHOA01000064">
    <property type="protein sequence ID" value="NOU71362.1"/>
    <property type="molecule type" value="Genomic_DNA"/>
</dbReference>
<evidence type="ECO:0000313" key="1">
    <source>
        <dbReference type="EMBL" id="NOU71362.1"/>
    </source>
</evidence>
<reference evidence="1 2" key="1">
    <citation type="submission" date="2019-10" db="EMBL/GenBank/DDBJ databases">
        <title>Description of Paenibacillus terrestris sp. nov.</title>
        <authorList>
            <person name="Carlier A."/>
            <person name="Qi S."/>
        </authorList>
    </citation>
    <scope>NUCLEOTIDE SEQUENCE [LARGE SCALE GENOMIC DNA]</scope>
    <source>
        <strain evidence="1 2">LMG 31458</strain>
    </source>
</reference>
<sequence>MKVSHSKWIAALIVTIILLVTLPHLDKASAAVLPGGSDVSVASIDVTVKNTESQPISSAKVVVTSESLPFPLRIQLDGVGHGKLENLPVANYSIYISAPGYFNDTYIGGQVSGNYSHNVTLEHRGGYTAFESFNFKDNLEYSSLTVIQGRVTWNTYGTVPANSQININFLDSYNSVVGNVYSNISTTLNQFTLPTAIPIPAGATRIGLELKSESSVLAQVTSPIWKSSLYSPGQLLFKDTNPTGGVIDGVLNWTGSTNESQVTGYRVYYRTKNALNVYHHLGVVGKRADKAYQFTLPTLPTDVVEIGVVVNNSNGEEPGSWPIVFMYDNRLSDPLTPVTTTSNLPVPSNFEGQLYYPQAGKIAGWLRWEVSSDRNILLQLAGQTIYFTDANGTKLQLVGSALEPPIIDNHMNYNGLNINEPIIIPNGATQIAIYSDLESGEENDIPAYYPLPPTIQFTDWDEHYRSIRGHITWNQDNNESNIKAYYAYFTGYNVSSVEIGHVTKGAPWRLSIPTSIMIPQGANFISIYNMDYNNHLSLYGSPVYIQDNYSSYQVQNALKQKYFKGITAIDIEQILLTLNNPSNPFSQIGKEDTQLLLSLIKPIMSGN</sequence>
<accession>A0ABX1XS41</accession>
<evidence type="ECO:0000313" key="2">
    <source>
        <dbReference type="Proteomes" id="UP000616779"/>
    </source>
</evidence>
<organism evidence="1 2">
    <name type="scientific">Paenibacillus phytorum</name>
    <dbReference type="NCBI Taxonomy" id="2654977"/>
    <lineage>
        <taxon>Bacteria</taxon>
        <taxon>Bacillati</taxon>
        <taxon>Bacillota</taxon>
        <taxon>Bacilli</taxon>
        <taxon>Bacillales</taxon>
        <taxon>Paenibacillaceae</taxon>
        <taxon>Paenibacillus</taxon>
    </lineage>
</organism>
<dbReference type="Proteomes" id="UP000616779">
    <property type="component" value="Unassembled WGS sequence"/>
</dbReference>
<comment type="caution">
    <text evidence="1">The sequence shown here is derived from an EMBL/GenBank/DDBJ whole genome shotgun (WGS) entry which is preliminary data.</text>
</comment>
<name>A0ABX1XS41_9BACL</name>
<evidence type="ECO:0008006" key="3">
    <source>
        <dbReference type="Google" id="ProtNLM"/>
    </source>
</evidence>
<protein>
    <recommendedName>
        <fullName evidence="3">Carboxypeptidase regulatory-like domain-containing protein</fullName>
    </recommendedName>
</protein>
<gene>
    <name evidence="1" type="ORF">GC098_07995</name>
</gene>
<dbReference type="RefSeq" id="WP_171642695.1">
    <property type="nucleotide sequence ID" value="NZ_WHOA01000064.1"/>
</dbReference>